<proteinExistence type="predicted"/>
<dbReference type="RefSeq" id="WP_194140659.1">
    <property type="nucleotide sequence ID" value="NZ_PRDM01000005.1"/>
</dbReference>
<organism evidence="2 3">
    <name type="scientific">Flavobacterium hungaricum</name>
    <dbReference type="NCBI Taxonomy" id="2082725"/>
    <lineage>
        <taxon>Bacteria</taxon>
        <taxon>Pseudomonadati</taxon>
        <taxon>Bacteroidota</taxon>
        <taxon>Flavobacteriia</taxon>
        <taxon>Flavobacteriales</taxon>
        <taxon>Flavobacteriaceae</taxon>
        <taxon>Flavobacterium</taxon>
    </lineage>
</organism>
<evidence type="ECO:0000256" key="1">
    <source>
        <dbReference type="SAM" id="SignalP"/>
    </source>
</evidence>
<sequence>MKKLFTLFLLFCNTLIFSQTVLNSFPLNLNFLGKTQILNTEDEKNNAVYVFAWDDENINILKYNKSLFLTNQFTDSIKKEKNRNLIGCSIDKEQKPTLYWSSLSYKNILISTYDLENKTSKSLNFDFPRNHEYVIYSFQQHNAFYILAKEIDFEHLLLYKFEDGKCEIKMFDLSTFTYKNKDNVSISFNALIKYFPIKKIEPDVLNPIDVAARISKLYVQDDHLILTVDSSLLKTQAFDLTMSTGKVKERTFNLPAAQNPFQSANSFYFDKKLFQVVANTEEFVFEIKDFESGNSIKTYRLTKSDSIPFKMSPFYMQVENKKPRELETTAKFLKNLEGLTPGISITKNNKNNFITFSGLGEFKDFYYNAAADDDFGERSYYSAGKMVYFDAMLNENFDFIKDKRAVPSAIDNLFYFLNSNKKIQLYDALKLEDSYLLSYYDTNSKQYIMRRFTEGYSNLDSGNPISNKSLFSQPVRFEKIKSR</sequence>
<evidence type="ECO:0000313" key="2">
    <source>
        <dbReference type="EMBL" id="MBE8727510.1"/>
    </source>
</evidence>
<keyword evidence="1" id="KW-0732">Signal</keyword>
<name>A0ABR9TQA7_9FLAO</name>
<dbReference type="EMBL" id="PRDM01000005">
    <property type="protein sequence ID" value="MBE8727510.1"/>
    <property type="molecule type" value="Genomic_DNA"/>
</dbReference>
<feature type="signal peptide" evidence="1">
    <location>
        <begin position="1"/>
        <end position="18"/>
    </location>
</feature>
<keyword evidence="3" id="KW-1185">Reference proteome</keyword>
<gene>
    <name evidence="2" type="ORF">C4F50_21555</name>
</gene>
<dbReference type="Proteomes" id="UP000640614">
    <property type="component" value="Unassembled WGS sequence"/>
</dbReference>
<comment type="caution">
    <text evidence="2">The sequence shown here is derived from an EMBL/GenBank/DDBJ whole genome shotgun (WGS) entry which is preliminary data.</text>
</comment>
<reference evidence="2 3" key="1">
    <citation type="submission" date="2018-07" db="EMBL/GenBank/DDBJ databases">
        <title>Genome assembly of strain KB82.</title>
        <authorList>
            <person name="Kukolya J."/>
            <person name="Horvath B."/>
            <person name="Nagy I."/>
            <person name="Toth A."/>
        </authorList>
    </citation>
    <scope>NUCLEOTIDE SEQUENCE [LARGE SCALE GENOMIC DNA]</scope>
    <source>
        <strain evidence="2 3">Kb82</strain>
    </source>
</reference>
<feature type="chain" id="PRO_5046776905" evidence="1">
    <location>
        <begin position="19"/>
        <end position="483"/>
    </location>
</feature>
<accession>A0ABR9TQA7</accession>
<evidence type="ECO:0000313" key="3">
    <source>
        <dbReference type="Proteomes" id="UP000640614"/>
    </source>
</evidence>
<protein>
    <submittedName>
        <fullName evidence="2">Uncharacterized protein</fullName>
    </submittedName>
</protein>